<dbReference type="PANTHER" id="PTHR43884">
    <property type="entry name" value="ACYL-COA DEHYDROGENASE"/>
    <property type="match status" value="1"/>
</dbReference>
<dbReference type="Pfam" id="PF02770">
    <property type="entry name" value="Acyl-CoA_dh_M"/>
    <property type="match status" value="1"/>
</dbReference>
<comment type="similarity">
    <text evidence="2 5">Belongs to the acyl-CoA dehydrogenase family.</text>
</comment>
<feature type="domain" description="Acyl-CoA dehydrogenase-like C-terminal" evidence="9">
    <location>
        <begin position="462"/>
        <end position="535"/>
    </location>
</feature>
<name>A0ABU5CMW6_9BACI</name>
<keyword evidence="11" id="KW-1185">Reference proteome</keyword>
<evidence type="ECO:0000259" key="6">
    <source>
        <dbReference type="Pfam" id="PF00441"/>
    </source>
</evidence>
<evidence type="ECO:0000313" key="11">
    <source>
        <dbReference type="Proteomes" id="UP001228376"/>
    </source>
</evidence>
<evidence type="ECO:0000259" key="8">
    <source>
        <dbReference type="Pfam" id="PF02771"/>
    </source>
</evidence>
<evidence type="ECO:0000259" key="9">
    <source>
        <dbReference type="Pfam" id="PF21263"/>
    </source>
</evidence>
<dbReference type="InterPro" id="IPR013786">
    <property type="entry name" value="AcylCoA_DH/ox_N"/>
</dbReference>
<dbReference type="InterPro" id="IPR006089">
    <property type="entry name" value="Acyl-CoA_DH_CS"/>
</dbReference>
<proteinExistence type="inferred from homology"/>
<evidence type="ECO:0000313" key="10">
    <source>
        <dbReference type="EMBL" id="MDY0407144.1"/>
    </source>
</evidence>
<comment type="caution">
    <text evidence="10">The sequence shown here is derived from an EMBL/GenBank/DDBJ whole genome shotgun (WGS) entry which is preliminary data.</text>
</comment>
<organism evidence="10 11">
    <name type="scientific">Tigheibacillus jepli</name>
    <dbReference type="NCBI Taxonomy" id="3035914"/>
    <lineage>
        <taxon>Bacteria</taxon>
        <taxon>Bacillati</taxon>
        <taxon>Bacillota</taxon>
        <taxon>Bacilli</taxon>
        <taxon>Bacillales</taxon>
        <taxon>Bacillaceae</taxon>
        <taxon>Tigheibacillus</taxon>
    </lineage>
</organism>
<keyword evidence="5" id="KW-0560">Oxidoreductase</keyword>
<evidence type="ECO:0000256" key="4">
    <source>
        <dbReference type="ARBA" id="ARBA00022827"/>
    </source>
</evidence>
<evidence type="ECO:0000259" key="7">
    <source>
        <dbReference type="Pfam" id="PF02770"/>
    </source>
</evidence>
<dbReference type="SUPFAM" id="SSF56645">
    <property type="entry name" value="Acyl-CoA dehydrogenase NM domain-like"/>
    <property type="match status" value="1"/>
</dbReference>
<dbReference type="InterPro" id="IPR037069">
    <property type="entry name" value="AcylCoA_DH/ox_N_sf"/>
</dbReference>
<dbReference type="RefSeq" id="WP_306067554.1">
    <property type="nucleotide sequence ID" value="NZ_JAROCA020000003.1"/>
</dbReference>
<feature type="domain" description="Acyl-CoA oxidase/dehydrogenase middle" evidence="7">
    <location>
        <begin position="145"/>
        <end position="237"/>
    </location>
</feature>
<dbReference type="Pfam" id="PF02771">
    <property type="entry name" value="Acyl-CoA_dh_N"/>
    <property type="match status" value="1"/>
</dbReference>
<keyword evidence="4 5" id="KW-0274">FAD</keyword>
<dbReference type="Pfam" id="PF21263">
    <property type="entry name" value="Acyl-CoA-dh_C"/>
    <property type="match status" value="1"/>
</dbReference>
<evidence type="ECO:0000256" key="5">
    <source>
        <dbReference type="RuleBase" id="RU362125"/>
    </source>
</evidence>
<dbReference type="SUPFAM" id="SSF47203">
    <property type="entry name" value="Acyl-CoA dehydrogenase C-terminal domain-like"/>
    <property type="match status" value="1"/>
</dbReference>
<dbReference type="InterPro" id="IPR009075">
    <property type="entry name" value="AcylCo_DH/oxidase_C"/>
</dbReference>
<evidence type="ECO:0000256" key="2">
    <source>
        <dbReference type="ARBA" id="ARBA00009347"/>
    </source>
</evidence>
<dbReference type="Gene3D" id="2.40.110.10">
    <property type="entry name" value="Butyryl-CoA Dehydrogenase, subunit A, domain 2"/>
    <property type="match status" value="1"/>
</dbReference>
<dbReference type="PROSITE" id="PS00073">
    <property type="entry name" value="ACYL_COA_DH_2"/>
    <property type="match status" value="1"/>
</dbReference>
<dbReference type="EMBL" id="JAROCA020000003">
    <property type="protein sequence ID" value="MDY0407144.1"/>
    <property type="molecule type" value="Genomic_DNA"/>
</dbReference>
<dbReference type="InterPro" id="IPR046373">
    <property type="entry name" value="Acyl-CoA_Oxase/DH_mid-dom_sf"/>
</dbReference>
<sequence length="571" mass="62138">MEKTGGKLNIDAIFPNATSLSAPDFSVLNEDESLIAKTIDMFVQDDVLPNNAKLEAHDYETARDLFQEAGDLGLLGVEVPESYGGLEMGKKASGLVAEKMGYAASFSVAFNIHSGVGTLPYVYFGTEDQKHRYLPKLVTGEWVGAYALTEPNAGSDALAARTTAKLDEATGEWVINGEKQWITNAHIADVYVVFAKTDMGITAFIVERKMPGVSVGAEEKKLGIKGSSTATLIMEDVYVPPENVLGTVGKGHHIALNILNLARLKLAFANVGASKQALSVAVKYAKDREQFGKSLVQFPMIQEKLANIAVAIYGAESAAYYTASVLDGLGESGKADDVIHSLANYAMDCSVNKVFASETLDYAVDEALQIHGGYGYMQDYVAERLYRDARINRIFEGTNEINRLTIAKAFLKHMNDETEGEALVSSEASTQSDIAADRNWQFIFAAEKLLQITMKSLPIKNRKDMDEKQEFMQRLADVVKDIYVMKAAVLASSHKTAGALKQRMTDVLCEEGYQRIAQAATTVVAAAYADAAEKQAALDDIRSLAVPLYSDLFSAKRQIAETIISQAGYEK</sequence>
<protein>
    <submittedName>
        <fullName evidence="10">Acyl-CoA dehydrogenase family protein</fullName>
    </submittedName>
</protein>
<dbReference type="InterPro" id="IPR049426">
    <property type="entry name" value="Acyl-CoA-dh-like_C"/>
</dbReference>
<dbReference type="Proteomes" id="UP001228376">
    <property type="component" value="Unassembled WGS sequence"/>
</dbReference>
<dbReference type="PANTHER" id="PTHR43884:SF12">
    <property type="entry name" value="ISOVALERYL-COA DEHYDROGENASE, MITOCHONDRIAL-RELATED"/>
    <property type="match status" value="1"/>
</dbReference>
<dbReference type="InterPro" id="IPR009100">
    <property type="entry name" value="AcylCoA_DH/oxidase_NM_dom_sf"/>
</dbReference>
<dbReference type="Gene3D" id="1.20.140.10">
    <property type="entry name" value="Butyryl-CoA Dehydrogenase, subunit A, domain 3"/>
    <property type="match status" value="2"/>
</dbReference>
<dbReference type="PROSITE" id="PS00072">
    <property type="entry name" value="ACYL_COA_DH_1"/>
    <property type="match status" value="1"/>
</dbReference>
<evidence type="ECO:0000256" key="1">
    <source>
        <dbReference type="ARBA" id="ARBA00001974"/>
    </source>
</evidence>
<keyword evidence="3 5" id="KW-0285">Flavoprotein</keyword>
<feature type="domain" description="Acyl-CoA dehydrogenase/oxidase N-terminal" evidence="8">
    <location>
        <begin position="29"/>
        <end position="141"/>
    </location>
</feature>
<evidence type="ECO:0000256" key="3">
    <source>
        <dbReference type="ARBA" id="ARBA00022630"/>
    </source>
</evidence>
<feature type="domain" description="Acyl-CoA dehydrogenase/oxidase C-terminal" evidence="6">
    <location>
        <begin position="249"/>
        <end position="410"/>
    </location>
</feature>
<reference evidence="10 11" key="1">
    <citation type="submission" date="2023-10" db="EMBL/GenBank/DDBJ databases">
        <title>179-bfca-hs.</title>
        <authorList>
            <person name="Miliotis G."/>
            <person name="Sengupta P."/>
            <person name="Hameed A."/>
            <person name="Chuvochina M."/>
            <person name="Mcdonagh F."/>
            <person name="Simpson A.C."/>
            <person name="Singh N.K."/>
            <person name="Rekha P.D."/>
            <person name="Raman K."/>
            <person name="Hugenholtz P."/>
            <person name="Venkateswaran K."/>
        </authorList>
    </citation>
    <scope>NUCLEOTIDE SEQUENCE [LARGE SCALE GENOMIC DNA]</scope>
    <source>
        <strain evidence="10 11">179-BFC-A-HS</strain>
    </source>
</reference>
<dbReference type="Gene3D" id="1.10.540.10">
    <property type="entry name" value="Acyl-CoA dehydrogenase/oxidase, N-terminal domain"/>
    <property type="match status" value="1"/>
</dbReference>
<accession>A0ABU5CMW6</accession>
<dbReference type="InterPro" id="IPR036250">
    <property type="entry name" value="AcylCo_DH-like_C"/>
</dbReference>
<comment type="cofactor">
    <cofactor evidence="1 5">
        <name>FAD</name>
        <dbReference type="ChEBI" id="CHEBI:57692"/>
    </cofactor>
</comment>
<gene>
    <name evidence="10" type="ORF">P5G51_019040</name>
</gene>
<dbReference type="Pfam" id="PF00441">
    <property type="entry name" value="Acyl-CoA_dh_1"/>
    <property type="match status" value="1"/>
</dbReference>
<dbReference type="InterPro" id="IPR006091">
    <property type="entry name" value="Acyl-CoA_Oxase/DH_mid-dom"/>
</dbReference>